<dbReference type="AlphaFoldDB" id="A0AAV0ZF76"/>
<feature type="region of interest" description="Disordered" evidence="1">
    <location>
        <begin position="66"/>
        <end position="101"/>
    </location>
</feature>
<feature type="signal peptide" evidence="3">
    <location>
        <begin position="1"/>
        <end position="24"/>
    </location>
</feature>
<name>A0AAV0ZF76_VICFA</name>
<keyword evidence="5" id="KW-1185">Reference proteome</keyword>
<dbReference type="Proteomes" id="UP001157006">
    <property type="component" value="Chromosome 2"/>
</dbReference>
<reference evidence="4 5" key="1">
    <citation type="submission" date="2023-01" db="EMBL/GenBank/DDBJ databases">
        <authorList>
            <person name="Kreplak J."/>
        </authorList>
    </citation>
    <scope>NUCLEOTIDE SEQUENCE [LARGE SCALE GENOMIC DNA]</scope>
</reference>
<protein>
    <submittedName>
        <fullName evidence="4">Uncharacterized protein</fullName>
    </submittedName>
</protein>
<organism evidence="4 5">
    <name type="scientific">Vicia faba</name>
    <name type="common">Broad bean</name>
    <name type="synonym">Faba vulgaris</name>
    <dbReference type="NCBI Taxonomy" id="3906"/>
    <lineage>
        <taxon>Eukaryota</taxon>
        <taxon>Viridiplantae</taxon>
        <taxon>Streptophyta</taxon>
        <taxon>Embryophyta</taxon>
        <taxon>Tracheophyta</taxon>
        <taxon>Spermatophyta</taxon>
        <taxon>Magnoliopsida</taxon>
        <taxon>eudicotyledons</taxon>
        <taxon>Gunneridae</taxon>
        <taxon>Pentapetalae</taxon>
        <taxon>rosids</taxon>
        <taxon>fabids</taxon>
        <taxon>Fabales</taxon>
        <taxon>Fabaceae</taxon>
        <taxon>Papilionoideae</taxon>
        <taxon>50 kb inversion clade</taxon>
        <taxon>NPAAA clade</taxon>
        <taxon>Hologalegina</taxon>
        <taxon>IRL clade</taxon>
        <taxon>Fabeae</taxon>
        <taxon>Vicia</taxon>
    </lineage>
</organism>
<proteinExistence type="predicted"/>
<dbReference type="EMBL" id="OX451737">
    <property type="protein sequence ID" value="CAI8596198.1"/>
    <property type="molecule type" value="Genomic_DNA"/>
</dbReference>
<keyword evidence="2" id="KW-1133">Transmembrane helix</keyword>
<keyword evidence="3" id="KW-0732">Signal</keyword>
<keyword evidence="2" id="KW-0812">Transmembrane</keyword>
<accession>A0AAV0ZF76</accession>
<sequence>MVFSFVGFSGLLYFLLVFLGDGDASSEFEQRLCFLQVFRSCSVTVLMIFFRFVLLMSDDETEEEGAHICESTVSTTSPPPQNSSLNHLLTSTTYPSMQPTPMNPTVNRPLPHLTAPSPCRAHNALLRHDPTRLSA</sequence>
<evidence type="ECO:0000256" key="3">
    <source>
        <dbReference type="SAM" id="SignalP"/>
    </source>
</evidence>
<evidence type="ECO:0000256" key="2">
    <source>
        <dbReference type="SAM" id="Phobius"/>
    </source>
</evidence>
<evidence type="ECO:0000256" key="1">
    <source>
        <dbReference type="SAM" id="MobiDB-lite"/>
    </source>
</evidence>
<feature type="chain" id="PRO_5043762839" evidence="3">
    <location>
        <begin position="25"/>
        <end position="135"/>
    </location>
</feature>
<gene>
    <name evidence="4" type="ORF">VFH_II023320</name>
</gene>
<evidence type="ECO:0000313" key="5">
    <source>
        <dbReference type="Proteomes" id="UP001157006"/>
    </source>
</evidence>
<feature type="compositionally biased region" description="Polar residues" evidence="1">
    <location>
        <begin position="71"/>
        <end position="101"/>
    </location>
</feature>
<evidence type="ECO:0000313" key="4">
    <source>
        <dbReference type="EMBL" id="CAI8596198.1"/>
    </source>
</evidence>
<feature type="transmembrane region" description="Helical" evidence="2">
    <location>
        <begin position="34"/>
        <end position="54"/>
    </location>
</feature>
<keyword evidence="2" id="KW-0472">Membrane</keyword>